<comment type="caution">
    <text evidence="6">The sequence shown here is derived from an EMBL/GenBank/DDBJ whole genome shotgun (WGS) entry which is preliminary data.</text>
</comment>
<reference evidence="6 7" key="1">
    <citation type="submission" date="2021-01" db="EMBL/GenBank/DDBJ databases">
        <title>011410 draft genome.</title>
        <authorList>
            <person name="Lang L."/>
        </authorList>
    </citation>
    <scope>NUCLEOTIDE SEQUENCE [LARGE SCALE GENOMIC DNA]</scope>
    <source>
        <strain evidence="6 7">KCTC 42845</strain>
    </source>
</reference>
<name>A0ABS1S258_9RHOB</name>
<dbReference type="InterPro" id="IPR001647">
    <property type="entry name" value="HTH_TetR"/>
</dbReference>
<feature type="domain" description="HTH tetR-type" evidence="5">
    <location>
        <begin position="10"/>
        <end position="70"/>
    </location>
</feature>
<evidence type="ECO:0000313" key="7">
    <source>
        <dbReference type="Proteomes" id="UP000644749"/>
    </source>
</evidence>
<keyword evidence="3" id="KW-0804">Transcription</keyword>
<evidence type="ECO:0000256" key="3">
    <source>
        <dbReference type="ARBA" id="ARBA00023163"/>
    </source>
</evidence>
<sequence length="217" mass="23419">MAKCQAVSPGRKFDQVIRGATAIFLRDGFAGASVDDIAAEAQVSKATLYSYFPDKTAMFQEAMRAEAARLEDGFALDIDTDLSPDQALPLIIAAIAAWMADPARINFLRLHLAEAGRCGTPPGGGRDRLVRIIQDAVQPHLDRWARSGQLAIEDTGLATRQLVALSLSGIVDGLLFDPRSRMAKADTDVVARSAAQLFLRAFMPASPPERRRRAGGQ</sequence>
<evidence type="ECO:0000256" key="4">
    <source>
        <dbReference type="PROSITE-ProRule" id="PRU00335"/>
    </source>
</evidence>
<dbReference type="InterPro" id="IPR023772">
    <property type="entry name" value="DNA-bd_HTH_TetR-type_CS"/>
</dbReference>
<dbReference type="Pfam" id="PF14246">
    <property type="entry name" value="TetR_C_7"/>
    <property type="match status" value="1"/>
</dbReference>
<dbReference type="EMBL" id="JAESHT010000003">
    <property type="protein sequence ID" value="MBL3672788.1"/>
    <property type="molecule type" value="Genomic_DNA"/>
</dbReference>
<dbReference type="InterPro" id="IPR009057">
    <property type="entry name" value="Homeodomain-like_sf"/>
</dbReference>
<keyword evidence="2 4" id="KW-0238">DNA-binding</keyword>
<dbReference type="RefSeq" id="WP_191308477.1">
    <property type="nucleotide sequence ID" value="NZ_BNCL01000003.1"/>
</dbReference>
<dbReference type="PROSITE" id="PS50977">
    <property type="entry name" value="HTH_TETR_2"/>
    <property type="match status" value="1"/>
</dbReference>
<evidence type="ECO:0000259" key="5">
    <source>
        <dbReference type="PROSITE" id="PS50977"/>
    </source>
</evidence>
<feature type="DNA-binding region" description="H-T-H motif" evidence="4">
    <location>
        <begin position="33"/>
        <end position="52"/>
    </location>
</feature>
<proteinExistence type="predicted"/>
<dbReference type="PANTHER" id="PTHR30055:SF234">
    <property type="entry name" value="HTH-TYPE TRANSCRIPTIONAL REGULATOR BETI"/>
    <property type="match status" value="1"/>
</dbReference>
<keyword evidence="1" id="KW-0805">Transcription regulation</keyword>
<dbReference type="PROSITE" id="PS01081">
    <property type="entry name" value="HTH_TETR_1"/>
    <property type="match status" value="1"/>
</dbReference>
<accession>A0ABS1S258</accession>
<dbReference type="SUPFAM" id="SSF46689">
    <property type="entry name" value="Homeodomain-like"/>
    <property type="match status" value="1"/>
</dbReference>
<evidence type="ECO:0000256" key="1">
    <source>
        <dbReference type="ARBA" id="ARBA00023015"/>
    </source>
</evidence>
<dbReference type="Gene3D" id="1.10.357.10">
    <property type="entry name" value="Tetracycline Repressor, domain 2"/>
    <property type="match status" value="1"/>
</dbReference>
<dbReference type="InterPro" id="IPR039536">
    <property type="entry name" value="TetR_C_Proteobacteria"/>
</dbReference>
<evidence type="ECO:0000313" key="6">
    <source>
        <dbReference type="EMBL" id="MBL3672788.1"/>
    </source>
</evidence>
<dbReference type="Proteomes" id="UP000644749">
    <property type="component" value="Unassembled WGS sequence"/>
</dbReference>
<dbReference type="Pfam" id="PF00440">
    <property type="entry name" value="TetR_N"/>
    <property type="match status" value="1"/>
</dbReference>
<protein>
    <submittedName>
        <fullName evidence="6">TetR/AcrR family transcriptional regulator</fullName>
    </submittedName>
</protein>
<organism evidence="6 7">
    <name type="scientific">Paracoccus aerius</name>
    <dbReference type="NCBI Taxonomy" id="1915382"/>
    <lineage>
        <taxon>Bacteria</taxon>
        <taxon>Pseudomonadati</taxon>
        <taxon>Pseudomonadota</taxon>
        <taxon>Alphaproteobacteria</taxon>
        <taxon>Rhodobacterales</taxon>
        <taxon>Paracoccaceae</taxon>
        <taxon>Paracoccus</taxon>
    </lineage>
</organism>
<dbReference type="PRINTS" id="PR00455">
    <property type="entry name" value="HTHTETR"/>
</dbReference>
<dbReference type="InterPro" id="IPR050109">
    <property type="entry name" value="HTH-type_TetR-like_transc_reg"/>
</dbReference>
<dbReference type="PANTHER" id="PTHR30055">
    <property type="entry name" value="HTH-TYPE TRANSCRIPTIONAL REGULATOR RUTR"/>
    <property type="match status" value="1"/>
</dbReference>
<gene>
    <name evidence="6" type="ORF">JL111_04740</name>
</gene>
<keyword evidence="7" id="KW-1185">Reference proteome</keyword>
<evidence type="ECO:0000256" key="2">
    <source>
        <dbReference type="ARBA" id="ARBA00023125"/>
    </source>
</evidence>